<protein>
    <recommendedName>
        <fullName evidence="2">ABC transporter domain-containing protein</fullName>
    </recommendedName>
</protein>
<feature type="compositionally biased region" description="Basic and acidic residues" evidence="1">
    <location>
        <begin position="1"/>
        <end position="12"/>
    </location>
</feature>
<dbReference type="InterPro" id="IPR003439">
    <property type="entry name" value="ABC_transporter-like_ATP-bd"/>
</dbReference>
<dbReference type="Proteomes" id="UP000320231">
    <property type="component" value="Chromosome"/>
</dbReference>
<dbReference type="Gene3D" id="3.40.50.300">
    <property type="entry name" value="P-loop containing nucleotide triphosphate hydrolases"/>
    <property type="match status" value="1"/>
</dbReference>
<proteinExistence type="predicted"/>
<dbReference type="GO" id="GO:0005524">
    <property type="term" value="F:ATP binding"/>
    <property type="evidence" value="ECO:0007669"/>
    <property type="project" value="InterPro"/>
</dbReference>
<evidence type="ECO:0000259" key="2">
    <source>
        <dbReference type="Pfam" id="PF00005"/>
    </source>
</evidence>
<feature type="region of interest" description="Disordered" evidence="1">
    <location>
        <begin position="1"/>
        <end position="22"/>
    </location>
</feature>
<evidence type="ECO:0000313" key="4">
    <source>
        <dbReference type="Proteomes" id="UP000320231"/>
    </source>
</evidence>
<organism evidence="3 4">
    <name type="scientific">Vreelandella sulfidaeris</name>
    <dbReference type="NCBI Taxonomy" id="115553"/>
    <lineage>
        <taxon>Bacteria</taxon>
        <taxon>Pseudomonadati</taxon>
        <taxon>Pseudomonadota</taxon>
        <taxon>Gammaproteobacteria</taxon>
        <taxon>Oceanospirillales</taxon>
        <taxon>Halomonadaceae</taxon>
        <taxon>Vreelandella</taxon>
    </lineage>
</organism>
<dbReference type="EMBL" id="AP019514">
    <property type="protein sequence ID" value="BBI62761.1"/>
    <property type="molecule type" value="Genomic_DNA"/>
</dbReference>
<evidence type="ECO:0000313" key="3">
    <source>
        <dbReference type="EMBL" id="BBI62761.1"/>
    </source>
</evidence>
<dbReference type="KEGG" id="hsr:HSBAA_40670"/>
<dbReference type="AlphaFoldDB" id="A0A455UDS6"/>
<dbReference type="PANTHER" id="PTHR42855">
    <property type="entry name" value="ABC TRANSPORTER ATP-BINDING SUBUNIT"/>
    <property type="match status" value="1"/>
</dbReference>
<dbReference type="PANTHER" id="PTHR42855:SF1">
    <property type="entry name" value="ABC TRANSPORTER DOMAIN-CONTAINING PROTEIN"/>
    <property type="match status" value="1"/>
</dbReference>
<sequence length="129" mass="14413">MRNERSQRRERQGNANLTVDRGERTGKRVVELQGVTQRFGDDVILRDINLEVLRGDRIGFLGRNGAGKTTLLKILLGELEPSEGKVQMGTNLKVAYFDQLRAGLELEKPFTTMLPKAVTGSTWAVKIAM</sequence>
<evidence type="ECO:0000256" key="1">
    <source>
        <dbReference type="SAM" id="MobiDB-lite"/>
    </source>
</evidence>
<gene>
    <name evidence="3" type="ORF">HSBAA_40670</name>
</gene>
<dbReference type="GO" id="GO:0016887">
    <property type="term" value="F:ATP hydrolysis activity"/>
    <property type="evidence" value="ECO:0007669"/>
    <property type="project" value="InterPro"/>
</dbReference>
<dbReference type="InterPro" id="IPR027417">
    <property type="entry name" value="P-loop_NTPase"/>
</dbReference>
<feature type="domain" description="ABC transporter" evidence="2">
    <location>
        <begin position="45"/>
        <end position="90"/>
    </location>
</feature>
<name>A0A455UDS6_9GAMM</name>
<reference evidence="3 4" key="1">
    <citation type="journal article" date="2019" name="Microbiol. Resour. Announc.">
        <title>Complete Genome Sequence of Halomonas sulfidaeris Strain Esulfide1 Isolated from a Metal Sulfide Rock at a Depth of 2,200 Meters, Obtained Using Nanopore Sequencing.</title>
        <authorList>
            <person name="Saito M."/>
            <person name="Nishigata A."/>
            <person name="Galipon J."/>
            <person name="Arakawa K."/>
        </authorList>
    </citation>
    <scope>NUCLEOTIDE SEQUENCE [LARGE SCALE GENOMIC DNA]</scope>
    <source>
        <strain evidence="3 4">ATCC BAA-803</strain>
    </source>
</reference>
<dbReference type="Pfam" id="PF00005">
    <property type="entry name" value="ABC_tran"/>
    <property type="match status" value="1"/>
</dbReference>
<accession>A0A455UDS6</accession>
<dbReference type="InterPro" id="IPR051309">
    <property type="entry name" value="ABCF_ATPase"/>
</dbReference>
<dbReference type="SUPFAM" id="SSF52540">
    <property type="entry name" value="P-loop containing nucleoside triphosphate hydrolases"/>
    <property type="match status" value="1"/>
</dbReference>